<keyword evidence="1" id="KW-0472">Membrane</keyword>
<evidence type="ECO:0000256" key="1">
    <source>
        <dbReference type="SAM" id="Phobius"/>
    </source>
</evidence>
<dbReference type="RefSeq" id="WP_178930973.1">
    <property type="nucleotide sequence ID" value="NZ_JACBAZ010000001.1"/>
</dbReference>
<proteinExistence type="predicted"/>
<gene>
    <name evidence="2" type="ORF">HW115_02410</name>
</gene>
<accession>A0A851GAL5</accession>
<sequence length="497" mass="55349">MNSSQRTELRTITDTLLDGKPLTARQSERLNVLLTDPAARDFYLQMVETDVHLPASIEHADIITQLEQDAVARPFPTRRIAAIAACAATITFAVGWFVGSQTQTPSQSSAPSPVVQNKPTEDTSKANITSMIGVRWNQPPDSATSPSTIDIASGLVELIYPTGVKVIVEGPANYQVTGKNSGAIDYGRFVANVPKGAEGFTVDYANGKVIDLGTEFGFNLSREGELKLAVFDGEVELHPEGSSSFIKIDQNHAVEQHSDDPHAIQSIPFDRAAYVRETPSREFSWHLDSAAPKTLTFDVSHLIWKPGNFQCVFKWMRGQRATRISNVTLLKNGVPVDSQTEEGVTGFLHITKGNVYTLNVSEQNYQRAQWQIKATLQSRSDVPPNDAETVPWSEGILLFEDGRLLDATESDFIGTWKYSHNGSEWQRILHADGTITLTKNKKNHIDFSKARWEVKSGSLRVWIPHLKQFEDHILRDHNTLIFTDQPYRNAVRVPTEK</sequence>
<keyword evidence="1" id="KW-0812">Transmembrane</keyword>
<evidence type="ECO:0000313" key="2">
    <source>
        <dbReference type="EMBL" id="NWK54446.1"/>
    </source>
</evidence>
<feature type="transmembrane region" description="Helical" evidence="1">
    <location>
        <begin position="80"/>
        <end position="99"/>
    </location>
</feature>
<evidence type="ECO:0008006" key="4">
    <source>
        <dbReference type="Google" id="ProtNLM"/>
    </source>
</evidence>
<keyword evidence="3" id="KW-1185">Reference proteome</keyword>
<keyword evidence="1" id="KW-1133">Transmembrane helix</keyword>
<dbReference type="EMBL" id="JACBAZ010000001">
    <property type="protein sequence ID" value="NWK54446.1"/>
    <property type="molecule type" value="Genomic_DNA"/>
</dbReference>
<reference evidence="2 3" key="1">
    <citation type="submission" date="2020-07" db="EMBL/GenBank/DDBJ databases">
        <title>Roseicoccus Jingziensis gen. nov., sp. nov., isolated from coastal seawater.</title>
        <authorList>
            <person name="Feng X."/>
        </authorList>
    </citation>
    <scope>NUCLEOTIDE SEQUENCE [LARGE SCALE GENOMIC DNA]</scope>
    <source>
        <strain evidence="2 3">N1E253</strain>
    </source>
</reference>
<dbReference type="GO" id="GO:0016989">
    <property type="term" value="F:sigma factor antagonist activity"/>
    <property type="evidence" value="ECO:0007669"/>
    <property type="project" value="TreeGrafter"/>
</dbReference>
<dbReference type="Proteomes" id="UP000557872">
    <property type="component" value="Unassembled WGS sequence"/>
</dbReference>
<dbReference type="AlphaFoldDB" id="A0A851GAL5"/>
<dbReference type="PANTHER" id="PTHR30273">
    <property type="entry name" value="PERIPLASMIC SIGNAL SENSOR AND SIGMA FACTOR ACTIVATOR FECR-RELATED"/>
    <property type="match status" value="1"/>
</dbReference>
<protein>
    <recommendedName>
        <fullName evidence="4">FecR protein domain-containing protein</fullName>
    </recommendedName>
</protein>
<dbReference type="PANTHER" id="PTHR30273:SF2">
    <property type="entry name" value="PROTEIN FECR"/>
    <property type="match status" value="1"/>
</dbReference>
<name>A0A851GAL5_9BACT</name>
<evidence type="ECO:0000313" key="3">
    <source>
        <dbReference type="Proteomes" id="UP000557872"/>
    </source>
</evidence>
<organism evidence="2 3">
    <name type="scientific">Oceaniferula marina</name>
    <dbReference type="NCBI Taxonomy" id="2748318"/>
    <lineage>
        <taxon>Bacteria</taxon>
        <taxon>Pseudomonadati</taxon>
        <taxon>Verrucomicrobiota</taxon>
        <taxon>Verrucomicrobiia</taxon>
        <taxon>Verrucomicrobiales</taxon>
        <taxon>Verrucomicrobiaceae</taxon>
        <taxon>Oceaniferula</taxon>
    </lineage>
</organism>
<dbReference type="InterPro" id="IPR012373">
    <property type="entry name" value="Ferrdict_sens_TM"/>
</dbReference>
<comment type="caution">
    <text evidence="2">The sequence shown here is derived from an EMBL/GenBank/DDBJ whole genome shotgun (WGS) entry which is preliminary data.</text>
</comment>